<keyword evidence="1" id="KW-1133">Transmembrane helix</keyword>
<feature type="transmembrane region" description="Helical" evidence="1">
    <location>
        <begin position="69"/>
        <end position="87"/>
    </location>
</feature>
<proteinExistence type="predicted"/>
<organism evidence="2 3">
    <name type="scientific">Maribacter orientalis</name>
    <dbReference type="NCBI Taxonomy" id="228957"/>
    <lineage>
        <taxon>Bacteria</taxon>
        <taxon>Pseudomonadati</taxon>
        <taxon>Bacteroidota</taxon>
        <taxon>Flavobacteriia</taxon>
        <taxon>Flavobacteriales</taxon>
        <taxon>Flavobacteriaceae</taxon>
        <taxon>Maribacter</taxon>
    </lineage>
</organism>
<feature type="transmembrane region" description="Helical" evidence="1">
    <location>
        <begin position="29"/>
        <end position="49"/>
    </location>
</feature>
<keyword evidence="1" id="KW-0812">Transmembrane</keyword>
<sequence length="375" mass="43887">MEISKKIGSLTSQQFFPLRVTNTAMLPNILLLCKLAFIILCLYGFVGSIDNPHIPFIKVFDQFHNIPNVFKIVCRVTFVTAGMLLLFNVRVRTMAFLMGITTLLVLLSSKPIFRNHLFILGCFFLLAGVSDRRHSPWLLYVQFALIYLGAVINKAPQMDWWTGQFMDNWLRNASENQTYITIASSLPDMMFAKLLSWSSMFIEFAIALLILNKKTQKIAVWTILIFHTLLYTLTINRFGHFYEDIVLGLLIFLNWPKEKLLVAIDDNRFLKLKKVLVSLNFNKHIIWSNDSPQLESNWFEIRTSEKEAFNWSGIRIFLMYSSNFYIFLFGLDFLSRFITRFLFNNEIMHMTQVIMIWAGILFFLPMLWKKQKTKG</sequence>
<feature type="transmembrane region" description="Helical" evidence="1">
    <location>
        <begin position="245"/>
        <end position="264"/>
    </location>
</feature>
<dbReference type="AlphaFoldDB" id="A0A1H7HU81"/>
<keyword evidence="3" id="KW-1185">Reference proteome</keyword>
<name>A0A1H7HU81_9FLAO</name>
<reference evidence="3" key="1">
    <citation type="submission" date="2016-10" db="EMBL/GenBank/DDBJ databases">
        <authorList>
            <person name="Varghese N."/>
            <person name="Submissions S."/>
        </authorList>
    </citation>
    <scope>NUCLEOTIDE SEQUENCE [LARGE SCALE GENOMIC DNA]</scope>
    <source>
        <strain evidence="3">DSM 16471</strain>
    </source>
</reference>
<feature type="transmembrane region" description="Helical" evidence="1">
    <location>
        <begin position="194"/>
        <end position="211"/>
    </location>
</feature>
<dbReference type="RefSeq" id="WP_091619779.1">
    <property type="nucleotide sequence ID" value="NZ_FNZN01000001.1"/>
</dbReference>
<dbReference type="EMBL" id="FNZN01000001">
    <property type="protein sequence ID" value="SEK53718.1"/>
    <property type="molecule type" value="Genomic_DNA"/>
</dbReference>
<feature type="transmembrane region" description="Helical" evidence="1">
    <location>
        <begin position="349"/>
        <end position="368"/>
    </location>
</feature>
<protein>
    <submittedName>
        <fullName evidence="2">Uncharacterized protein</fullName>
    </submittedName>
</protein>
<gene>
    <name evidence="2" type="ORF">SAMN04488008_101665</name>
</gene>
<evidence type="ECO:0000313" key="3">
    <source>
        <dbReference type="Proteomes" id="UP000198990"/>
    </source>
</evidence>
<dbReference type="STRING" id="228957.SAMN04488008_101665"/>
<evidence type="ECO:0000256" key="1">
    <source>
        <dbReference type="SAM" id="Phobius"/>
    </source>
</evidence>
<dbReference type="OrthoDB" id="1133379at2"/>
<feature type="transmembrane region" description="Helical" evidence="1">
    <location>
        <begin position="218"/>
        <end position="239"/>
    </location>
</feature>
<accession>A0A1H7HU81</accession>
<feature type="transmembrane region" description="Helical" evidence="1">
    <location>
        <begin position="137"/>
        <end position="156"/>
    </location>
</feature>
<keyword evidence="1" id="KW-0472">Membrane</keyword>
<dbReference type="Proteomes" id="UP000198990">
    <property type="component" value="Unassembled WGS sequence"/>
</dbReference>
<evidence type="ECO:0000313" key="2">
    <source>
        <dbReference type="EMBL" id="SEK53718.1"/>
    </source>
</evidence>
<feature type="transmembrane region" description="Helical" evidence="1">
    <location>
        <begin position="115"/>
        <end position="130"/>
    </location>
</feature>